<keyword evidence="1" id="KW-0472">Membrane</keyword>
<keyword evidence="1" id="KW-0812">Transmembrane</keyword>
<protein>
    <submittedName>
        <fullName evidence="2">Uncharacterized protein</fullName>
    </submittedName>
</protein>
<accession>A0AAD9ZXV8</accession>
<evidence type="ECO:0000313" key="3">
    <source>
        <dbReference type="Proteomes" id="UP001281410"/>
    </source>
</evidence>
<gene>
    <name evidence="2" type="ORF">Dsin_026395</name>
</gene>
<reference evidence="2" key="1">
    <citation type="journal article" date="2023" name="Plant J.">
        <title>Genome sequences and population genomics provide insights into the demographic history, inbreeding, and mutation load of two 'living fossil' tree species of Dipteronia.</title>
        <authorList>
            <person name="Feng Y."/>
            <person name="Comes H.P."/>
            <person name="Chen J."/>
            <person name="Zhu S."/>
            <person name="Lu R."/>
            <person name="Zhang X."/>
            <person name="Li P."/>
            <person name="Qiu J."/>
            <person name="Olsen K.M."/>
            <person name="Qiu Y."/>
        </authorList>
    </citation>
    <scope>NUCLEOTIDE SEQUENCE</scope>
    <source>
        <strain evidence="2">NBL</strain>
    </source>
</reference>
<comment type="caution">
    <text evidence="2">The sequence shown here is derived from an EMBL/GenBank/DDBJ whole genome shotgun (WGS) entry which is preliminary data.</text>
</comment>
<feature type="transmembrane region" description="Helical" evidence="1">
    <location>
        <begin position="60"/>
        <end position="81"/>
    </location>
</feature>
<dbReference type="Proteomes" id="UP001281410">
    <property type="component" value="Unassembled WGS sequence"/>
</dbReference>
<keyword evidence="3" id="KW-1185">Reference proteome</keyword>
<evidence type="ECO:0000256" key="1">
    <source>
        <dbReference type="SAM" id="Phobius"/>
    </source>
</evidence>
<dbReference type="AlphaFoldDB" id="A0AAD9ZXV8"/>
<sequence>MGTQQQQMEVQDQEPKLISKISKSFNCLIPMLIGVLRVNTQGSMPLAALISGSLSSVVLLPRWLGLVIFIAWAVVTINVAYQVHAVLIHNACQRLNQMIMDIISKLSSTCDICKWFTWSPSIEQEPLLV</sequence>
<organism evidence="2 3">
    <name type="scientific">Dipteronia sinensis</name>
    <dbReference type="NCBI Taxonomy" id="43782"/>
    <lineage>
        <taxon>Eukaryota</taxon>
        <taxon>Viridiplantae</taxon>
        <taxon>Streptophyta</taxon>
        <taxon>Embryophyta</taxon>
        <taxon>Tracheophyta</taxon>
        <taxon>Spermatophyta</taxon>
        <taxon>Magnoliopsida</taxon>
        <taxon>eudicotyledons</taxon>
        <taxon>Gunneridae</taxon>
        <taxon>Pentapetalae</taxon>
        <taxon>rosids</taxon>
        <taxon>malvids</taxon>
        <taxon>Sapindales</taxon>
        <taxon>Sapindaceae</taxon>
        <taxon>Hippocastanoideae</taxon>
        <taxon>Acereae</taxon>
        <taxon>Dipteronia</taxon>
    </lineage>
</organism>
<evidence type="ECO:0000313" key="2">
    <source>
        <dbReference type="EMBL" id="KAK3195085.1"/>
    </source>
</evidence>
<name>A0AAD9ZXV8_9ROSI</name>
<keyword evidence="1" id="KW-1133">Transmembrane helix</keyword>
<proteinExistence type="predicted"/>
<dbReference type="EMBL" id="JANJYJ010000008">
    <property type="protein sequence ID" value="KAK3195085.1"/>
    <property type="molecule type" value="Genomic_DNA"/>
</dbReference>